<evidence type="ECO:0000256" key="1">
    <source>
        <dbReference type="SAM" id="MobiDB-lite"/>
    </source>
</evidence>
<reference evidence="2 3" key="1">
    <citation type="journal article" date="2013" name="Genome Biol.">
        <title>The genome sequence of the most widely cultivated cacao type and its use to identify candidate genes regulating pod color.</title>
        <authorList>
            <person name="Motamayor J.C."/>
            <person name="Mockaitis K."/>
            <person name="Schmutz J."/>
            <person name="Haiminen N."/>
            <person name="Iii D.L."/>
            <person name="Cornejo O."/>
            <person name="Findley S.D."/>
            <person name="Zheng P."/>
            <person name="Utro F."/>
            <person name="Royaert S."/>
            <person name="Saski C."/>
            <person name="Jenkins J."/>
            <person name="Podicheti R."/>
            <person name="Zhao M."/>
            <person name="Scheffler B.E."/>
            <person name="Stack J.C."/>
            <person name="Feltus F.A."/>
            <person name="Mustiga G.M."/>
            <person name="Amores F."/>
            <person name="Phillips W."/>
            <person name="Marelli J.P."/>
            <person name="May G.D."/>
            <person name="Shapiro H."/>
            <person name="Ma J."/>
            <person name="Bustamante C.D."/>
            <person name="Schnell R.J."/>
            <person name="Main D."/>
            <person name="Gilbert D."/>
            <person name="Parida L."/>
            <person name="Kuhn D.N."/>
        </authorList>
    </citation>
    <scope>NUCLEOTIDE SEQUENCE [LARGE SCALE GENOMIC DNA]</scope>
    <source>
        <strain evidence="3">cv. Matina 1-6</strain>
    </source>
</reference>
<keyword evidence="3" id="KW-1185">Reference proteome</keyword>
<evidence type="ECO:0000313" key="3">
    <source>
        <dbReference type="Proteomes" id="UP000026915"/>
    </source>
</evidence>
<proteinExistence type="predicted"/>
<protein>
    <submittedName>
        <fullName evidence="2">Uncharacterized protein</fullName>
    </submittedName>
</protein>
<accession>A0A061GZD4</accession>
<gene>
    <name evidence="2" type="ORF">TCM_040862</name>
</gene>
<dbReference type="Proteomes" id="UP000026915">
    <property type="component" value="Chromosome 9"/>
</dbReference>
<dbReference type="HOGENOM" id="CLU_1734775_0_0_1"/>
<sequence length="151" mass="17451">MRRGETDSVERQGMTMDEDHTNNSERSLYTKGLSEARGRIKEKLREAEGSVRLWPSKDNEKAKSMEVESTMSRRSRIRRNIRKILEGWHKGQDEKGQALETESNIAFRNSINWNEAIASWEVGNKVGLEFLTDRDAVVRALWNQGKENRGT</sequence>
<dbReference type="AlphaFoldDB" id="A0A061GZD4"/>
<name>A0A061GZD4_THECC</name>
<feature type="region of interest" description="Disordered" evidence="1">
    <location>
        <begin position="1"/>
        <end position="34"/>
    </location>
</feature>
<dbReference type="InParanoid" id="A0A061GZD4"/>
<organism evidence="2 3">
    <name type="scientific">Theobroma cacao</name>
    <name type="common">Cacao</name>
    <name type="synonym">Cocoa</name>
    <dbReference type="NCBI Taxonomy" id="3641"/>
    <lineage>
        <taxon>Eukaryota</taxon>
        <taxon>Viridiplantae</taxon>
        <taxon>Streptophyta</taxon>
        <taxon>Embryophyta</taxon>
        <taxon>Tracheophyta</taxon>
        <taxon>Spermatophyta</taxon>
        <taxon>Magnoliopsida</taxon>
        <taxon>eudicotyledons</taxon>
        <taxon>Gunneridae</taxon>
        <taxon>Pentapetalae</taxon>
        <taxon>rosids</taxon>
        <taxon>malvids</taxon>
        <taxon>Malvales</taxon>
        <taxon>Malvaceae</taxon>
        <taxon>Byttnerioideae</taxon>
        <taxon>Theobroma</taxon>
    </lineage>
</organism>
<feature type="compositionally biased region" description="Basic and acidic residues" evidence="1">
    <location>
        <begin position="1"/>
        <end position="10"/>
    </location>
</feature>
<evidence type="ECO:0000313" key="2">
    <source>
        <dbReference type="EMBL" id="EOY32839.1"/>
    </source>
</evidence>
<dbReference type="Gramene" id="EOY32839">
    <property type="protein sequence ID" value="EOY32839"/>
    <property type="gene ID" value="TCM_040862"/>
</dbReference>
<dbReference type="EMBL" id="CM001887">
    <property type="protein sequence ID" value="EOY32839.1"/>
    <property type="molecule type" value="Genomic_DNA"/>
</dbReference>